<gene>
    <name evidence="1" type="ORF">F4820DRAFT_448765</name>
</gene>
<protein>
    <submittedName>
        <fullName evidence="1">Uncharacterized protein</fullName>
    </submittedName>
</protein>
<comment type="caution">
    <text evidence="1">The sequence shown here is derived from an EMBL/GenBank/DDBJ whole genome shotgun (WGS) entry which is preliminary data.</text>
</comment>
<reference evidence="1 2" key="1">
    <citation type="journal article" date="2022" name="New Phytol.">
        <title>Ecological generalism drives hyperdiversity of secondary metabolite gene clusters in xylarialean endophytes.</title>
        <authorList>
            <person name="Franco M.E.E."/>
            <person name="Wisecaver J.H."/>
            <person name="Arnold A.E."/>
            <person name="Ju Y.M."/>
            <person name="Slot J.C."/>
            <person name="Ahrendt S."/>
            <person name="Moore L.P."/>
            <person name="Eastman K.E."/>
            <person name="Scott K."/>
            <person name="Konkel Z."/>
            <person name="Mondo S.J."/>
            <person name="Kuo A."/>
            <person name="Hayes R.D."/>
            <person name="Haridas S."/>
            <person name="Andreopoulos B."/>
            <person name="Riley R."/>
            <person name="LaButti K."/>
            <person name="Pangilinan J."/>
            <person name="Lipzen A."/>
            <person name="Amirebrahimi M."/>
            <person name="Yan J."/>
            <person name="Adam C."/>
            <person name="Keymanesh K."/>
            <person name="Ng V."/>
            <person name="Louie K."/>
            <person name="Northen T."/>
            <person name="Drula E."/>
            <person name="Henrissat B."/>
            <person name="Hsieh H.M."/>
            <person name="Youens-Clark K."/>
            <person name="Lutzoni F."/>
            <person name="Miadlikowska J."/>
            <person name="Eastwood D.C."/>
            <person name="Hamelin R.C."/>
            <person name="Grigoriev I.V."/>
            <person name="U'Ren J.M."/>
        </authorList>
    </citation>
    <scope>NUCLEOTIDE SEQUENCE [LARGE SCALE GENOMIC DNA]</scope>
    <source>
        <strain evidence="1 2">CBS 119005</strain>
    </source>
</reference>
<sequence length="403" mass="46461">MTKIGVPQAVHTCLQVFLTLGPLWLTLYLSLASYANDYKYCWLTLMGPQETSFGFDDPVATANWYLGICMLLVSATLKVNWFCSWLSIYVTSWLFDRHWTPPKNPSKKRIMQADSSLWADALLGGRLVYEEGRRPRKCPFGCQFDLSDRVYHCTTVQRCLPVYDHFCDYLWSTVYLRTMKPYCFVLVFLPLDAVYSFAVSTAALSQPTSRWSAPFVGSILLCCLMIVITLITNALPNLKRLVWMNTIGPELNGEQWTLAFKCQERVGWRLRLHDFERNPWDLGSRANFRQVFGEHWWMWPFFWWNPERVSRYGNYVDRDLPFADFVMAEYTNRIMPLTGVAIDPTAPSSIHGEGPSRRQLARSSADHCSQLQSSGVPTFHVGTSSRFQRSARRRTEGHSTSRG</sequence>
<dbReference type="EMBL" id="MU393482">
    <property type="protein sequence ID" value="KAI4864746.1"/>
    <property type="molecule type" value="Genomic_DNA"/>
</dbReference>
<accession>A0ACB9Z0A5</accession>
<evidence type="ECO:0000313" key="1">
    <source>
        <dbReference type="EMBL" id="KAI4864746.1"/>
    </source>
</evidence>
<proteinExistence type="predicted"/>
<organism evidence="1 2">
    <name type="scientific">Hypoxylon rubiginosum</name>
    <dbReference type="NCBI Taxonomy" id="110542"/>
    <lineage>
        <taxon>Eukaryota</taxon>
        <taxon>Fungi</taxon>
        <taxon>Dikarya</taxon>
        <taxon>Ascomycota</taxon>
        <taxon>Pezizomycotina</taxon>
        <taxon>Sordariomycetes</taxon>
        <taxon>Xylariomycetidae</taxon>
        <taxon>Xylariales</taxon>
        <taxon>Hypoxylaceae</taxon>
        <taxon>Hypoxylon</taxon>
    </lineage>
</organism>
<keyword evidence="2" id="KW-1185">Reference proteome</keyword>
<dbReference type="Proteomes" id="UP001497700">
    <property type="component" value="Unassembled WGS sequence"/>
</dbReference>
<name>A0ACB9Z0A5_9PEZI</name>
<evidence type="ECO:0000313" key="2">
    <source>
        <dbReference type="Proteomes" id="UP001497700"/>
    </source>
</evidence>